<feature type="transmembrane region" description="Helical" evidence="6">
    <location>
        <begin position="47"/>
        <end position="71"/>
    </location>
</feature>
<dbReference type="GO" id="GO:0046688">
    <property type="term" value="P:response to copper ion"/>
    <property type="evidence" value="ECO:0007669"/>
    <property type="project" value="UniProtKB-UniRule"/>
</dbReference>
<feature type="transmembrane region" description="Helical" evidence="6">
    <location>
        <begin position="228"/>
        <end position="252"/>
    </location>
</feature>
<keyword evidence="6" id="KW-0997">Cell inner membrane</keyword>
<keyword evidence="5 6" id="KW-0472">Membrane</keyword>
<name>A0A8I1AMA3_ACIBZ</name>
<comment type="subcellular location">
    <subcellularLocation>
        <location evidence="6">Cell inner membrane</location>
        <topology evidence="6">Multi-pass membrane protein</topology>
    </subcellularLocation>
    <subcellularLocation>
        <location evidence="1">Cell membrane</location>
        <topology evidence="1">Multi-pass membrane protein</topology>
    </subcellularLocation>
</comment>
<gene>
    <name evidence="7" type="ORF">I9054_015125</name>
</gene>
<accession>A0A8I1AMA3</accession>
<dbReference type="RefSeq" id="WP_151781126.1">
    <property type="nucleotide sequence ID" value="NZ_BKNL01000030.1"/>
</dbReference>
<feature type="transmembrane region" description="Helical" evidence="6">
    <location>
        <begin position="152"/>
        <end position="175"/>
    </location>
</feature>
<feature type="transmembrane region" description="Helical" evidence="6">
    <location>
        <begin position="15"/>
        <end position="35"/>
    </location>
</feature>
<keyword evidence="3 6" id="KW-0812">Transmembrane</keyword>
<proteinExistence type="inferred from homology"/>
<keyword evidence="4 6" id="KW-1133">Transmembrane helix</keyword>
<dbReference type="PANTHER" id="PTHR34820:SF4">
    <property type="entry name" value="INNER MEMBRANE PROTEIN YEBZ"/>
    <property type="match status" value="1"/>
</dbReference>
<dbReference type="Proteomes" id="UP000644140">
    <property type="component" value="Chromosome"/>
</dbReference>
<comment type="similarity">
    <text evidence="6">Belongs to the CopD family.</text>
</comment>
<evidence type="ECO:0000256" key="1">
    <source>
        <dbReference type="ARBA" id="ARBA00004651"/>
    </source>
</evidence>
<dbReference type="AlphaFoldDB" id="A0A8I1AMA3"/>
<keyword evidence="6" id="KW-0186">Copper</keyword>
<dbReference type="GO" id="GO:0005886">
    <property type="term" value="C:plasma membrane"/>
    <property type="evidence" value="ECO:0007669"/>
    <property type="project" value="UniProtKB-SubCell"/>
</dbReference>
<comment type="function">
    <text evidence="6">Involved in copper resistance.</text>
</comment>
<evidence type="ECO:0000256" key="6">
    <source>
        <dbReference type="RuleBase" id="RU369037"/>
    </source>
</evidence>
<evidence type="ECO:0000256" key="2">
    <source>
        <dbReference type="ARBA" id="ARBA00022475"/>
    </source>
</evidence>
<evidence type="ECO:0000313" key="7">
    <source>
        <dbReference type="EMBL" id="UUN96700.1"/>
    </source>
</evidence>
<feature type="transmembrane region" description="Helical" evidence="6">
    <location>
        <begin position="123"/>
        <end position="140"/>
    </location>
</feature>
<sequence>MISEYWIGLTWLSKVTLYLSMAFITGGAFCYLLFNRFISLKKSILKYMCFGAGLGLISSIAGFFILVGSFADSGFAGIFNTTYIQILLNTATGQMLIGRILIFLVLLLLLFINFTQKTTQTSMFERFLFGLFLLPLAYSFSQTGHAANLPFFAQILLTVHVLFISVWMGALYPLFKATRQLEGLALKDRTHLFGQIAGFIVGILIVCGASVAVLLFKDIDTLTSTPYGYGFILKILFVGCILLLAAFNKWFFTPQLHKPQFGRYLGYAILFEMSIGLMILFTTAYITTVVGIE</sequence>
<feature type="transmembrane region" description="Helical" evidence="6">
    <location>
        <begin position="91"/>
        <end position="111"/>
    </location>
</feature>
<evidence type="ECO:0000256" key="4">
    <source>
        <dbReference type="ARBA" id="ARBA00022989"/>
    </source>
</evidence>
<organism evidence="7 8">
    <name type="scientific">Acinetobacter bereziniae</name>
    <name type="common">Acinetobacter genomosp. 10</name>
    <dbReference type="NCBI Taxonomy" id="106648"/>
    <lineage>
        <taxon>Bacteria</taxon>
        <taxon>Pseudomonadati</taxon>
        <taxon>Pseudomonadota</taxon>
        <taxon>Gammaproteobacteria</taxon>
        <taxon>Moraxellales</taxon>
        <taxon>Moraxellaceae</taxon>
        <taxon>Acinetobacter</taxon>
    </lineage>
</organism>
<dbReference type="EMBL" id="CP092085">
    <property type="protein sequence ID" value="UUN96700.1"/>
    <property type="molecule type" value="Genomic_DNA"/>
</dbReference>
<dbReference type="PANTHER" id="PTHR34820">
    <property type="entry name" value="INNER MEMBRANE PROTEIN YEBZ"/>
    <property type="match status" value="1"/>
</dbReference>
<keyword evidence="2 6" id="KW-1003">Cell membrane</keyword>
<dbReference type="GO" id="GO:0006825">
    <property type="term" value="P:copper ion transport"/>
    <property type="evidence" value="ECO:0007669"/>
    <property type="project" value="InterPro"/>
</dbReference>
<dbReference type="InterPro" id="IPR032694">
    <property type="entry name" value="CopC/D"/>
</dbReference>
<reference evidence="7" key="1">
    <citation type="submission" date="2022-02" db="EMBL/GenBank/DDBJ databases">
        <title>Characterization of Tn125 harboring carbapenem-resistant Acinetobacter bereziniae clinical isolates.</title>
        <authorList>
            <person name="Wong N.-K."/>
            <person name="Pan Q."/>
        </authorList>
    </citation>
    <scope>NUCLEOTIDE SEQUENCE</scope>
    <source>
        <strain evidence="7">GD03393</strain>
    </source>
</reference>
<protein>
    <recommendedName>
        <fullName evidence="6">Copper resistance protein D</fullName>
    </recommendedName>
</protein>
<dbReference type="Pfam" id="PF05425">
    <property type="entry name" value="CopD"/>
    <property type="match status" value="1"/>
</dbReference>
<dbReference type="InterPro" id="IPR008457">
    <property type="entry name" value="Cu-R_CopD_dom"/>
</dbReference>
<evidence type="ECO:0000313" key="8">
    <source>
        <dbReference type="Proteomes" id="UP000644140"/>
    </source>
</evidence>
<feature type="transmembrane region" description="Helical" evidence="6">
    <location>
        <begin position="196"/>
        <end position="216"/>
    </location>
</feature>
<feature type="transmembrane region" description="Helical" evidence="6">
    <location>
        <begin position="264"/>
        <end position="286"/>
    </location>
</feature>
<evidence type="ECO:0000256" key="5">
    <source>
        <dbReference type="ARBA" id="ARBA00023136"/>
    </source>
</evidence>
<evidence type="ECO:0000256" key="3">
    <source>
        <dbReference type="ARBA" id="ARBA00022692"/>
    </source>
</evidence>